<protein>
    <submittedName>
        <fullName evidence="5">Pyridoxal phosphate-dependent transferase</fullName>
    </submittedName>
</protein>
<reference evidence="5" key="1">
    <citation type="journal article" date="2022" name="G3 (Bethesda)">
        <title>High quality genome of the basidiomycete yeast Dioszegia hungarica PDD-24b-2 isolated from cloud water.</title>
        <authorList>
            <person name="Jarrige D."/>
            <person name="Haridas S."/>
            <person name="Bleykasten-Grosshans C."/>
            <person name="Joly M."/>
            <person name="Nadalig T."/>
            <person name="Sancelme M."/>
            <person name="Vuilleumier S."/>
            <person name="Grigoriev I.V."/>
            <person name="Amato P."/>
            <person name="Bringel F."/>
        </authorList>
    </citation>
    <scope>NUCLEOTIDE SEQUENCE</scope>
    <source>
        <strain evidence="5">PDD-24b-2</strain>
    </source>
</reference>
<evidence type="ECO:0000256" key="1">
    <source>
        <dbReference type="ARBA" id="ARBA00022898"/>
    </source>
</evidence>
<dbReference type="GO" id="GO:0016740">
    <property type="term" value="F:transferase activity"/>
    <property type="evidence" value="ECO:0007669"/>
    <property type="project" value="UniProtKB-KW"/>
</dbReference>
<keyword evidence="6" id="KW-1185">Reference proteome</keyword>
<evidence type="ECO:0000259" key="3">
    <source>
        <dbReference type="Pfam" id="PF00266"/>
    </source>
</evidence>
<name>A0AA38LQK0_9TREE</name>
<dbReference type="PANTHER" id="PTHR43092">
    <property type="entry name" value="L-CYSTEINE DESULFHYDRASE"/>
    <property type="match status" value="1"/>
</dbReference>
<accession>A0AA38LQK0</accession>
<feature type="compositionally biased region" description="Basic and acidic residues" evidence="2">
    <location>
        <begin position="212"/>
        <end position="223"/>
    </location>
</feature>
<feature type="domain" description="Gamma-glutamylcyclotransferase AIG2-like" evidence="4">
    <location>
        <begin position="11"/>
        <end position="116"/>
    </location>
</feature>
<feature type="region of interest" description="Disordered" evidence="2">
    <location>
        <begin position="212"/>
        <end position="243"/>
    </location>
</feature>
<dbReference type="Gene3D" id="3.90.1150.10">
    <property type="entry name" value="Aspartate Aminotransferase, domain 1"/>
    <property type="match status" value="1"/>
</dbReference>
<dbReference type="InterPro" id="IPR036568">
    <property type="entry name" value="GGCT-like_sf"/>
</dbReference>
<dbReference type="Gene3D" id="3.10.490.10">
    <property type="entry name" value="Gamma-glutamyl cyclotransferase-like"/>
    <property type="match status" value="1"/>
</dbReference>
<dbReference type="Pfam" id="PF06094">
    <property type="entry name" value="GGACT"/>
    <property type="match status" value="1"/>
</dbReference>
<dbReference type="InterPro" id="IPR000192">
    <property type="entry name" value="Aminotrans_V_dom"/>
</dbReference>
<feature type="compositionally biased region" description="Polar residues" evidence="2">
    <location>
        <begin position="224"/>
        <end position="236"/>
    </location>
</feature>
<dbReference type="InterPro" id="IPR015424">
    <property type="entry name" value="PyrdxlP-dep_Trfase"/>
</dbReference>
<proteinExistence type="predicted"/>
<dbReference type="InterPro" id="IPR009288">
    <property type="entry name" value="AIG2-like_dom"/>
</dbReference>
<dbReference type="Pfam" id="PF00266">
    <property type="entry name" value="Aminotran_5"/>
    <property type="match status" value="1"/>
</dbReference>
<dbReference type="RefSeq" id="XP_052943194.1">
    <property type="nucleotide sequence ID" value="XM_053090413.1"/>
</dbReference>
<comment type="caution">
    <text evidence="5">The sequence shown here is derived from an EMBL/GenBank/DDBJ whole genome shotgun (WGS) entry which is preliminary data.</text>
</comment>
<gene>
    <name evidence="5" type="ORF">MKK02DRAFT_39038</name>
</gene>
<sequence>MKMEDAETYNFFFYGTLCHPTILSRVLRRPVDGLQFEDAILPGYTRHHVKNEDYPAVIDKQSAEKLLSATSEARDVDFSTRGTLVKGLDLRDVMALDTFEGNQYARRQLPIRIMGSGPAISQADRADSSGVSKPSSALSAVGQAVAAVKTALSPDGPGGGLKGDQADDAGQVAWVYVWSDDIKHLEPSIWDFETFVRDKADVWTGSSTKEYDDVERHHAEQKSHGTTGEQARNGTASELEGQRKEGYPDFGHNMLKYWAFKDGYLNFNNGSYGSPPLPVLRAIRSLSDECEARPDHFIKRAYLPHLHEARRRVTELIGASMDEVVIVPGATHGMNNILREIDWAEGDIILAYNTTYGAVAQTIKYLVDRNPTLSLEVISLDFPVSHAEIVKRTEEVLAKYNSPAIPNYTGQAKPTGLDVKKRIRGLVIDQIASMPGMIYPMDSLVGLCKKYGVYSMVDAAHAIGQVKTDVKASDPDFWVSNCHKWLYAHRACAVLYIPNRNQGLIRSSLPTGYGYESESHPAPGVTRKQEWAKQYDYVSTQDWGPFFSINSALDFRKEIGGEDRIIAYNHALAVAGGKRLAERWGGERVVMETPEGELTAAMLNVFLPDFPVPEKAEEALEAKKYIEDKLFEGDAFCAIYAHAGKVCARFSCQVWIELEDFDRIADILDDAMAGIRQGKHRSREMVGSEMLHRTEDVPIMKDE</sequence>
<organism evidence="5 6">
    <name type="scientific">Dioszegia hungarica</name>
    <dbReference type="NCBI Taxonomy" id="4972"/>
    <lineage>
        <taxon>Eukaryota</taxon>
        <taxon>Fungi</taxon>
        <taxon>Dikarya</taxon>
        <taxon>Basidiomycota</taxon>
        <taxon>Agaricomycotina</taxon>
        <taxon>Tremellomycetes</taxon>
        <taxon>Tremellales</taxon>
        <taxon>Bulleribasidiaceae</taxon>
        <taxon>Dioszegia</taxon>
    </lineage>
</organism>
<dbReference type="Proteomes" id="UP001164286">
    <property type="component" value="Unassembled WGS sequence"/>
</dbReference>
<evidence type="ECO:0000256" key="2">
    <source>
        <dbReference type="SAM" id="MobiDB-lite"/>
    </source>
</evidence>
<dbReference type="InterPro" id="IPR015421">
    <property type="entry name" value="PyrdxlP-dep_Trfase_major"/>
</dbReference>
<evidence type="ECO:0000313" key="5">
    <source>
        <dbReference type="EMBL" id="KAI9633417.1"/>
    </source>
</evidence>
<dbReference type="AlphaFoldDB" id="A0AA38LQK0"/>
<evidence type="ECO:0000259" key="4">
    <source>
        <dbReference type="Pfam" id="PF06094"/>
    </source>
</evidence>
<keyword evidence="5" id="KW-0808">Transferase</keyword>
<dbReference type="Gene3D" id="3.40.640.10">
    <property type="entry name" value="Type I PLP-dependent aspartate aminotransferase-like (Major domain)"/>
    <property type="match status" value="1"/>
</dbReference>
<dbReference type="InterPro" id="IPR015422">
    <property type="entry name" value="PyrdxlP-dep_Trfase_small"/>
</dbReference>
<dbReference type="PANTHER" id="PTHR43092:SF2">
    <property type="entry name" value="HERCYNYLCYSTEINE SULFOXIDE LYASE"/>
    <property type="match status" value="1"/>
</dbReference>
<keyword evidence="1" id="KW-0663">Pyridoxal phosphate</keyword>
<evidence type="ECO:0000313" key="6">
    <source>
        <dbReference type="Proteomes" id="UP001164286"/>
    </source>
</evidence>
<dbReference type="EMBL" id="JAKWFO010000009">
    <property type="protein sequence ID" value="KAI9633417.1"/>
    <property type="molecule type" value="Genomic_DNA"/>
</dbReference>
<dbReference type="InterPro" id="IPR013024">
    <property type="entry name" value="GGCT-like"/>
</dbReference>
<dbReference type="SUPFAM" id="SSF110857">
    <property type="entry name" value="Gamma-glutamyl cyclotransferase-like"/>
    <property type="match status" value="1"/>
</dbReference>
<feature type="domain" description="Aminotransferase class V" evidence="3">
    <location>
        <begin position="421"/>
        <end position="583"/>
    </location>
</feature>
<dbReference type="SUPFAM" id="SSF53383">
    <property type="entry name" value="PLP-dependent transferases"/>
    <property type="match status" value="1"/>
</dbReference>
<dbReference type="GeneID" id="77729618"/>
<dbReference type="CDD" id="cd06661">
    <property type="entry name" value="GGCT_like"/>
    <property type="match status" value="1"/>
</dbReference>